<dbReference type="EMBL" id="JAGFBR010000006">
    <property type="protein sequence ID" value="KAH0465400.1"/>
    <property type="molecule type" value="Genomic_DNA"/>
</dbReference>
<reference evidence="2 3" key="1">
    <citation type="journal article" date="2021" name="Hortic Res">
        <title>Chromosome-scale assembly of the Dendrobium chrysotoxum genome enhances the understanding of orchid evolution.</title>
        <authorList>
            <person name="Zhang Y."/>
            <person name="Zhang G.Q."/>
            <person name="Zhang D."/>
            <person name="Liu X.D."/>
            <person name="Xu X.Y."/>
            <person name="Sun W.H."/>
            <person name="Yu X."/>
            <person name="Zhu X."/>
            <person name="Wang Z.W."/>
            <person name="Zhao X."/>
            <person name="Zhong W.Y."/>
            <person name="Chen H."/>
            <person name="Yin W.L."/>
            <person name="Huang T."/>
            <person name="Niu S.C."/>
            <person name="Liu Z.J."/>
        </authorList>
    </citation>
    <scope>NUCLEOTIDE SEQUENCE [LARGE SCALE GENOMIC DNA]</scope>
    <source>
        <strain evidence="2">Lindl</strain>
    </source>
</reference>
<proteinExistence type="predicted"/>
<comment type="caution">
    <text evidence="2">The sequence shown here is derived from an EMBL/GenBank/DDBJ whole genome shotgun (WGS) entry which is preliminary data.</text>
</comment>
<name>A0AAV7HB86_DENCH</name>
<feature type="chain" id="PRO_5043350155" evidence="1">
    <location>
        <begin position="28"/>
        <end position="74"/>
    </location>
</feature>
<evidence type="ECO:0000256" key="1">
    <source>
        <dbReference type="SAM" id="SignalP"/>
    </source>
</evidence>
<organism evidence="2 3">
    <name type="scientific">Dendrobium chrysotoxum</name>
    <name type="common">Orchid</name>
    <dbReference type="NCBI Taxonomy" id="161865"/>
    <lineage>
        <taxon>Eukaryota</taxon>
        <taxon>Viridiplantae</taxon>
        <taxon>Streptophyta</taxon>
        <taxon>Embryophyta</taxon>
        <taxon>Tracheophyta</taxon>
        <taxon>Spermatophyta</taxon>
        <taxon>Magnoliopsida</taxon>
        <taxon>Liliopsida</taxon>
        <taxon>Asparagales</taxon>
        <taxon>Orchidaceae</taxon>
        <taxon>Epidendroideae</taxon>
        <taxon>Malaxideae</taxon>
        <taxon>Dendrobiinae</taxon>
        <taxon>Dendrobium</taxon>
    </lineage>
</organism>
<sequence length="74" mass="8505">MFSTDFLRLVQALSALLLLICLDGCDRRNYSVQRPDEALCPKANQVQPCQRYRTMVPNSIELRYIVKGYVAHSD</sequence>
<feature type="signal peptide" evidence="1">
    <location>
        <begin position="1"/>
        <end position="27"/>
    </location>
</feature>
<evidence type="ECO:0000313" key="3">
    <source>
        <dbReference type="Proteomes" id="UP000775213"/>
    </source>
</evidence>
<dbReference type="AlphaFoldDB" id="A0AAV7HB86"/>
<dbReference type="Proteomes" id="UP000775213">
    <property type="component" value="Unassembled WGS sequence"/>
</dbReference>
<accession>A0AAV7HB86</accession>
<protein>
    <submittedName>
        <fullName evidence="2">Uncharacterized protein</fullName>
    </submittedName>
</protein>
<gene>
    <name evidence="2" type="ORF">IEQ34_005503</name>
</gene>
<keyword evidence="3" id="KW-1185">Reference proteome</keyword>
<keyword evidence="1" id="KW-0732">Signal</keyword>
<evidence type="ECO:0000313" key="2">
    <source>
        <dbReference type="EMBL" id="KAH0465400.1"/>
    </source>
</evidence>